<keyword evidence="1 5" id="KW-0328">Glycosyltransferase</keyword>
<organism evidence="5 6">
    <name type="scientific">Branchiibius cervicis</name>
    <dbReference type="NCBI Taxonomy" id="908252"/>
    <lineage>
        <taxon>Bacteria</taxon>
        <taxon>Bacillati</taxon>
        <taxon>Actinomycetota</taxon>
        <taxon>Actinomycetes</taxon>
        <taxon>Micrococcales</taxon>
        <taxon>Dermacoccaceae</taxon>
        <taxon>Branchiibius</taxon>
    </lineage>
</organism>
<evidence type="ECO:0000256" key="1">
    <source>
        <dbReference type="ARBA" id="ARBA00022676"/>
    </source>
</evidence>
<evidence type="ECO:0000259" key="3">
    <source>
        <dbReference type="Pfam" id="PF00534"/>
    </source>
</evidence>
<dbReference type="Gene3D" id="3.40.50.2000">
    <property type="entry name" value="Glycogen Phosphorylase B"/>
    <property type="match status" value="2"/>
</dbReference>
<dbReference type="EC" id="2.4.-.-" evidence="5"/>
<evidence type="ECO:0000256" key="2">
    <source>
        <dbReference type="ARBA" id="ARBA00022679"/>
    </source>
</evidence>
<dbReference type="PANTHER" id="PTHR12526">
    <property type="entry name" value="GLYCOSYLTRANSFERASE"/>
    <property type="match status" value="1"/>
</dbReference>
<dbReference type="Pfam" id="PF00534">
    <property type="entry name" value="Glycos_transf_1"/>
    <property type="match status" value="1"/>
</dbReference>
<dbReference type="InterPro" id="IPR001296">
    <property type="entry name" value="Glyco_trans_1"/>
</dbReference>
<dbReference type="Proteomes" id="UP001596356">
    <property type="component" value="Unassembled WGS sequence"/>
</dbReference>
<keyword evidence="2 5" id="KW-0808">Transferase</keyword>
<dbReference type="SUPFAM" id="SSF53756">
    <property type="entry name" value="UDP-Glycosyltransferase/glycogen phosphorylase"/>
    <property type="match status" value="1"/>
</dbReference>
<dbReference type="InterPro" id="IPR028098">
    <property type="entry name" value="Glyco_trans_4-like_N"/>
</dbReference>
<evidence type="ECO:0000313" key="5">
    <source>
        <dbReference type="EMBL" id="MFC6713172.1"/>
    </source>
</evidence>
<name>A0ABW2AQF1_9MICO</name>
<keyword evidence="6" id="KW-1185">Reference proteome</keyword>
<dbReference type="PANTHER" id="PTHR12526:SF635">
    <property type="entry name" value="GLYCOSYL TRANSFERASE GROUP 1"/>
    <property type="match status" value="1"/>
</dbReference>
<dbReference type="CDD" id="cd03801">
    <property type="entry name" value="GT4_PimA-like"/>
    <property type="match status" value="1"/>
</dbReference>
<accession>A0ABW2AQF1</accession>
<sequence>MSTQRRRLLFIHSSDELYGADRVLLDQILAIPAGVDVEVWLPDDLEHGSFPLCHRLEQLGVTVRHLPLPIMRRAYQTPTGFLGLGGRSVSLVRRLRAHQPDVVYCTTSATFLAAPAAQLAQVPHVIGHVHEIWSGTDRRILGPLARGCDQLLAISNAVVDSLPDALRSRTAIVPNGTSDPGRSQPLDERSGGLTYLVASRWNAWKGHGTLLEAWRHVSDARLIVLGAAPPSGVATDVRALAAQVDHPDTIEIVGEVEDISPYLERADVMIVPSEQPEPFGLVAIEAFARSRPVLASAAGGLLDIVTAEHDGWFFPPGDAAALADLLKRIDRAEVTRASAAARSTFETRFTSERYATNWWNLVNDASHLVAPQPASRAFARNIPTPVGAQRHATAS</sequence>
<evidence type="ECO:0000313" key="6">
    <source>
        <dbReference type="Proteomes" id="UP001596356"/>
    </source>
</evidence>
<dbReference type="Pfam" id="PF13439">
    <property type="entry name" value="Glyco_transf_4"/>
    <property type="match status" value="1"/>
</dbReference>
<feature type="domain" description="Glycosyltransferase subfamily 4-like N-terminal" evidence="4">
    <location>
        <begin position="33"/>
        <end position="177"/>
    </location>
</feature>
<feature type="domain" description="Glycosyl transferase family 1" evidence="3">
    <location>
        <begin position="188"/>
        <end position="329"/>
    </location>
</feature>
<evidence type="ECO:0000259" key="4">
    <source>
        <dbReference type="Pfam" id="PF13439"/>
    </source>
</evidence>
<dbReference type="EMBL" id="JBHSWJ010000002">
    <property type="protein sequence ID" value="MFC6713172.1"/>
    <property type="molecule type" value="Genomic_DNA"/>
</dbReference>
<reference evidence="6" key="1">
    <citation type="journal article" date="2019" name="Int. J. Syst. Evol. Microbiol.">
        <title>The Global Catalogue of Microorganisms (GCM) 10K type strain sequencing project: providing services to taxonomists for standard genome sequencing and annotation.</title>
        <authorList>
            <consortium name="The Broad Institute Genomics Platform"/>
            <consortium name="The Broad Institute Genome Sequencing Center for Infectious Disease"/>
            <person name="Wu L."/>
            <person name="Ma J."/>
        </authorList>
    </citation>
    <scope>NUCLEOTIDE SEQUENCE [LARGE SCALE GENOMIC DNA]</scope>
    <source>
        <strain evidence="6">NBRC 106593</strain>
    </source>
</reference>
<dbReference type="RefSeq" id="WP_377820747.1">
    <property type="nucleotide sequence ID" value="NZ_JBHSWJ010000002.1"/>
</dbReference>
<proteinExistence type="predicted"/>
<dbReference type="GO" id="GO:0016757">
    <property type="term" value="F:glycosyltransferase activity"/>
    <property type="evidence" value="ECO:0007669"/>
    <property type="project" value="UniProtKB-KW"/>
</dbReference>
<gene>
    <name evidence="5" type="ORF">ACFQBT_04625</name>
</gene>
<comment type="caution">
    <text evidence="5">The sequence shown here is derived from an EMBL/GenBank/DDBJ whole genome shotgun (WGS) entry which is preliminary data.</text>
</comment>
<protein>
    <submittedName>
        <fullName evidence="5">Glycosyltransferase family 4 protein</fullName>
        <ecNumber evidence="5">2.4.-.-</ecNumber>
    </submittedName>
</protein>